<keyword evidence="2 4" id="KW-0378">Hydrolase</keyword>
<evidence type="ECO:0000313" key="5">
    <source>
        <dbReference type="EMBL" id="EHS87008.1"/>
    </source>
</evidence>
<proteinExistence type="inferred from homology"/>
<keyword evidence="3 4" id="KW-0326">Glycosidase</keyword>
<dbReference type="InterPro" id="IPR008270">
    <property type="entry name" value="Glyco_hydro_25_AS"/>
</dbReference>
<evidence type="ECO:0000256" key="4">
    <source>
        <dbReference type="RuleBase" id="RU361176"/>
    </source>
</evidence>
<reference evidence="5 6" key="1">
    <citation type="journal article" date="2013" name="Genome Announc.">
        <title>Genome Sequence of Lactobacillus gastricus PS3, a Strain Isolated from Human Milk.</title>
        <authorList>
            <person name="Martin V."/>
            <person name="Cardenas N."/>
            <person name="Jimenez E."/>
            <person name="Maldonado A."/>
            <person name="Rodriguez J.M."/>
            <person name="Fernandez L."/>
        </authorList>
    </citation>
    <scope>NUCLEOTIDE SEQUENCE [LARGE SCALE GENOMIC DNA]</scope>
    <source>
        <strain evidence="5 6">PS3</strain>
    </source>
</reference>
<dbReference type="SUPFAM" id="SSF51445">
    <property type="entry name" value="(Trans)glycosidases"/>
    <property type="match status" value="1"/>
</dbReference>
<comment type="caution">
    <text evidence="5">The sequence shown here is derived from an EMBL/GenBank/DDBJ whole genome shotgun (WGS) entry which is preliminary data.</text>
</comment>
<dbReference type="SMART" id="SM00641">
    <property type="entry name" value="Glyco_25"/>
    <property type="match status" value="2"/>
</dbReference>
<gene>
    <name evidence="5" type="ORF">PS3_19898</name>
</gene>
<protein>
    <recommendedName>
        <fullName evidence="4">Lysozyme</fullName>
        <ecNumber evidence="4">3.2.1.17</ecNumber>
    </recommendedName>
</protein>
<dbReference type="AlphaFoldDB" id="H4GJ96"/>
<dbReference type="PANTHER" id="PTHR34135:SF2">
    <property type="entry name" value="LYSOZYME"/>
    <property type="match status" value="1"/>
</dbReference>
<dbReference type="PROSITE" id="PS51904">
    <property type="entry name" value="GLYCOSYL_HYDROL_F25_2"/>
    <property type="match status" value="1"/>
</dbReference>
<comment type="catalytic activity">
    <reaction evidence="4">
        <text>Hydrolysis of (1-&gt;4)-beta-linkages between N-acetylmuramic acid and N-acetyl-D-glucosamine residues in a peptidoglycan and between N-acetyl-D-glucosamine residues in chitodextrins.</text>
        <dbReference type="EC" id="3.2.1.17"/>
    </reaction>
</comment>
<dbReference type="GO" id="GO:0016052">
    <property type="term" value="P:carbohydrate catabolic process"/>
    <property type="evidence" value="ECO:0007669"/>
    <property type="project" value="TreeGrafter"/>
</dbReference>
<dbReference type="Proteomes" id="UP000004567">
    <property type="component" value="Unassembled WGS sequence"/>
</dbReference>
<organism evidence="5 6">
    <name type="scientific">Limosilactobacillus gastricus PS3</name>
    <dbReference type="NCBI Taxonomy" id="1144300"/>
    <lineage>
        <taxon>Bacteria</taxon>
        <taxon>Bacillati</taxon>
        <taxon>Bacillota</taxon>
        <taxon>Bacilli</taxon>
        <taxon>Lactobacillales</taxon>
        <taxon>Lactobacillaceae</taxon>
        <taxon>Limosilactobacillus</taxon>
    </lineage>
</organism>
<sequence>MQGGIQTGDYGVDVSSFQGTDLSGYAANGAKYAIVKVTEGTGYINYNASGQIASAQANNLYTMAYHFATFSNDSYAAVNQANFAVQQAQAAGLPAGSYLCLDWESGDGNYIYGNTEANTQAILAFMRTVQAAGYKTMLYSGASAFRNNVNISEVLAEFPNSLWVASYPTTSAQWQADMNYFPSMNGVAIWQFADNWAGFGVDGNIAVTNVN</sequence>
<evidence type="ECO:0000313" key="6">
    <source>
        <dbReference type="Proteomes" id="UP000004567"/>
    </source>
</evidence>
<dbReference type="Pfam" id="PF01183">
    <property type="entry name" value="Glyco_hydro_25"/>
    <property type="match status" value="1"/>
</dbReference>
<dbReference type="GO" id="GO:0016998">
    <property type="term" value="P:cell wall macromolecule catabolic process"/>
    <property type="evidence" value="ECO:0007669"/>
    <property type="project" value="InterPro"/>
</dbReference>
<dbReference type="PATRIC" id="fig|1144300.3.peg.765"/>
<name>H4GJ96_9LACO</name>
<evidence type="ECO:0000256" key="2">
    <source>
        <dbReference type="ARBA" id="ARBA00022801"/>
    </source>
</evidence>
<dbReference type="STRING" id="1144300.PS3_19898"/>
<dbReference type="InterPro" id="IPR002053">
    <property type="entry name" value="Glyco_hydro_25"/>
</dbReference>
<dbReference type="EMBL" id="AICN01000031">
    <property type="protein sequence ID" value="EHS87008.1"/>
    <property type="molecule type" value="Genomic_DNA"/>
</dbReference>
<accession>H4GJ96</accession>
<dbReference type="InterPro" id="IPR018077">
    <property type="entry name" value="Glyco_hydro_fam25_subgr"/>
</dbReference>
<dbReference type="InterPro" id="IPR017853">
    <property type="entry name" value="GH"/>
</dbReference>
<dbReference type="EC" id="3.2.1.17" evidence="4"/>
<comment type="similarity">
    <text evidence="1 4">Belongs to the glycosyl hydrolase 25 family.</text>
</comment>
<dbReference type="PANTHER" id="PTHR34135">
    <property type="entry name" value="LYSOZYME"/>
    <property type="match status" value="1"/>
</dbReference>
<dbReference type="CDD" id="cd06415">
    <property type="entry name" value="GH25_Cpl1-like"/>
    <property type="match status" value="1"/>
</dbReference>
<dbReference type="PROSITE" id="PS00953">
    <property type="entry name" value="GLYCOSYL_HYDROL_F25_1"/>
    <property type="match status" value="1"/>
</dbReference>
<dbReference type="Gene3D" id="3.20.20.80">
    <property type="entry name" value="Glycosidases"/>
    <property type="match status" value="1"/>
</dbReference>
<dbReference type="GO" id="GO:0003796">
    <property type="term" value="F:lysozyme activity"/>
    <property type="evidence" value="ECO:0007669"/>
    <property type="project" value="UniProtKB-EC"/>
</dbReference>
<evidence type="ECO:0000256" key="1">
    <source>
        <dbReference type="ARBA" id="ARBA00010646"/>
    </source>
</evidence>
<evidence type="ECO:0000256" key="3">
    <source>
        <dbReference type="ARBA" id="ARBA00023295"/>
    </source>
</evidence>
<dbReference type="GO" id="GO:0009253">
    <property type="term" value="P:peptidoglycan catabolic process"/>
    <property type="evidence" value="ECO:0007669"/>
    <property type="project" value="InterPro"/>
</dbReference>